<gene>
    <name evidence="2" type="ORF">SD70_07945</name>
</gene>
<dbReference type="Pfam" id="PF04734">
    <property type="entry name" value="Ceramidase_alk"/>
    <property type="match status" value="1"/>
</dbReference>
<keyword evidence="3" id="KW-1185">Reference proteome</keyword>
<dbReference type="EMBL" id="JXAK01000010">
    <property type="protein sequence ID" value="KIL41362.1"/>
    <property type="molecule type" value="Genomic_DNA"/>
</dbReference>
<comment type="caution">
    <text evidence="2">The sequence shown here is derived from an EMBL/GenBank/DDBJ whole genome shotgun (WGS) entry which is preliminary data.</text>
</comment>
<dbReference type="InterPro" id="IPR031329">
    <property type="entry name" value="NEUT/ALK_ceramidase_N"/>
</dbReference>
<protein>
    <recommendedName>
        <fullName evidence="1">Neutral/alkaline non-lysosomal ceramidase N-terminal domain-containing protein</fullName>
    </recommendedName>
</protein>
<name>A0ABR5AKC8_9BACL</name>
<accession>A0ABR5AKC8</accession>
<dbReference type="Proteomes" id="UP000031967">
    <property type="component" value="Unassembled WGS sequence"/>
</dbReference>
<evidence type="ECO:0000313" key="3">
    <source>
        <dbReference type="Proteomes" id="UP000031967"/>
    </source>
</evidence>
<evidence type="ECO:0000313" key="2">
    <source>
        <dbReference type="EMBL" id="KIL41362.1"/>
    </source>
</evidence>
<feature type="domain" description="Neutral/alkaline non-lysosomal ceramidase N-terminal" evidence="1">
    <location>
        <begin position="9"/>
        <end position="242"/>
    </location>
</feature>
<sequence>MPESGFVRLGCAKADITPQHPLPLAGFAHRSGNYERIDKPLYARILFFAPGENRQALIVSADLLSWGDEITDKLKSALGKRWGLTNNQIVLHATHSHSGPQTAGGYTELLGEPDSGYVALLQQRILEAVERAAAAPEHVYPERGSGRCELGVYRRKRADGLIRMAPNPDVPIDHDVSVVRYAAADGRAKAVLVHYACHPTVSGDNTLSPEYPGVAMEAVEQSLGGEAVSVFLQGACADVRPALVRDGEFYRGGYAEVEAIGRKLADEVVAILAKPMTRLAPGSLAARSALVPLRLQEPPSREQAAKWAYPIEGDAGVPNSPQPAPPGAAVQGGAVKQLAPDANVLKAWSRHLIDRDKLSMDSVELKLGYVELAEGFALLCANAEMSGEYGAYLKSRFAGRVLPVCYCDGMLGYVCTAEQLAEGGYEAVDYIYYFGLPAPLAPEAEEAIRTAMEELVHGR</sequence>
<dbReference type="RefSeq" id="WP_041047068.1">
    <property type="nucleotide sequence ID" value="NZ_JXAK01000010.1"/>
</dbReference>
<organism evidence="2 3">
    <name type="scientific">Gordoniibacillus kamchatkensis</name>
    <dbReference type="NCBI Taxonomy" id="1590651"/>
    <lineage>
        <taxon>Bacteria</taxon>
        <taxon>Bacillati</taxon>
        <taxon>Bacillota</taxon>
        <taxon>Bacilli</taxon>
        <taxon>Bacillales</taxon>
        <taxon>Paenibacillaceae</taxon>
        <taxon>Gordoniibacillus</taxon>
    </lineage>
</organism>
<evidence type="ECO:0000259" key="1">
    <source>
        <dbReference type="Pfam" id="PF04734"/>
    </source>
</evidence>
<proteinExistence type="predicted"/>
<reference evidence="2 3" key="1">
    <citation type="submission" date="2014-12" db="EMBL/GenBank/DDBJ databases">
        <title>Draft genome sequence of Paenibacillus kamchatkensis strain B-2647.</title>
        <authorList>
            <person name="Karlyshev A.V."/>
            <person name="Kudryashova E.B."/>
        </authorList>
    </citation>
    <scope>NUCLEOTIDE SEQUENCE [LARGE SCALE GENOMIC DNA]</scope>
    <source>
        <strain evidence="2 3">VKM B-2647</strain>
    </source>
</reference>